<dbReference type="KEGG" id="hhl:Halha_1732"/>
<dbReference type="SMART" id="SM00354">
    <property type="entry name" value="HTH_LACI"/>
    <property type="match status" value="1"/>
</dbReference>
<name>L0KBA7_HALHC</name>
<evidence type="ECO:0000256" key="1">
    <source>
        <dbReference type="ARBA" id="ARBA00023015"/>
    </source>
</evidence>
<dbReference type="eggNOG" id="COG1609">
    <property type="taxonomic scope" value="Bacteria"/>
</dbReference>
<evidence type="ECO:0000256" key="3">
    <source>
        <dbReference type="ARBA" id="ARBA00023163"/>
    </source>
</evidence>
<keyword evidence="3" id="KW-0804">Transcription</keyword>
<evidence type="ECO:0000313" key="5">
    <source>
        <dbReference type="EMBL" id="AGB41669.1"/>
    </source>
</evidence>
<dbReference type="Gene3D" id="3.40.50.2300">
    <property type="match status" value="2"/>
</dbReference>
<dbReference type="CDD" id="cd06267">
    <property type="entry name" value="PBP1_LacI_sugar_binding-like"/>
    <property type="match status" value="1"/>
</dbReference>
<dbReference type="InterPro" id="IPR000843">
    <property type="entry name" value="HTH_LacI"/>
</dbReference>
<dbReference type="PRINTS" id="PR00036">
    <property type="entry name" value="HTHLACI"/>
</dbReference>
<dbReference type="EMBL" id="CP003359">
    <property type="protein sequence ID" value="AGB41669.1"/>
    <property type="molecule type" value="Genomic_DNA"/>
</dbReference>
<evidence type="ECO:0000256" key="2">
    <source>
        <dbReference type="ARBA" id="ARBA00023125"/>
    </source>
</evidence>
<dbReference type="STRING" id="748449.Halha_1732"/>
<dbReference type="RefSeq" id="WP_015327385.1">
    <property type="nucleotide sequence ID" value="NC_019978.1"/>
</dbReference>
<feature type="domain" description="HTH lacI-type" evidence="4">
    <location>
        <begin position="2"/>
        <end position="58"/>
    </location>
</feature>
<proteinExistence type="predicted"/>
<dbReference type="Gene3D" id="1.10.260.40">
    <property type="entry name" value="lambda repressor-like DNA-binding domains"/>
    <property type="match status" value="1"/>
</dbReference>
<dbReference type="CDD" id="cd01392">
    <property type="entry name" value="HTH_LacI"/>
    <property type="match status" value="1"/>
</dbReference>
<evidence type="ECO:0000313" key="6">
    <source>
        <dbReference type="Proteomes" id="UP000010880"/>
    </source>
</evidence>
<dbReference type="SUPFAM" id="SSF47413">
    <property type="entry name" value="lambda repressor-like DNA-binding domains"/>
    <property type="match status" value="1"/>
</dbReference>
<dbReference type="Pfam" id="PF00356">
    <property type="entry name" value="LacI"/>
    <property type="match status" value="1"/>
</dbReference>
<dbReference type="InterPro" id="IPR046335">
    <property type="entry name" value="LacI/GalR-like_sensor"/>
</dbReference>
<dbReference type="HOGENOM" id="CLU_037628_6_1_9"/>
<protein>
    <submittedName>
        <fullName evidence="5">Transcriptional regulator</fullName>
    </submittedName>
</protein>
<sequence length="332" mass="37200">MATMKDVAENAGVSVATVSAVINKDSGVNVSERLTKRVEKAVKELNYRPNRIARALSRKETHTLAYIVPTIDNNFFSQMAKYIEDMAFEKGYSVYLCNTESKADRLDLYMQNLLENRVDGIITTLTWEISESNFIETVNAEGIPIVGLAGARIVDGIDTVTIGDLEGARIATNHLLKKGYSKIGFIGVKESKTTQERLAGFKRSLQEANIDFNDEYVKLGSGFSRRQGFELTEKLVNNHPELTAIFVYNDVMAAGVIDKLNQLKINIPEDIAVIGFDDSVATYVRPKLTTMALPKEKMSKLAIDMLFERMEKKESELYHTKVIPKLIKRKST</sequence>
<dbReference type="SUPFAM" id="SSF53822">
    <property type="entry name" value="Periplasmic binding protein-like I"/>
    <property type="match status" value="1"/>
</dbReference>
<dbReference type="AlphaFoldDB" id="L0KBA7"/>
<dbReference type="OrthoDB" id="9775106at2"/>
<dbReference type="InterPro" id="IPR028082">
    <property type="entry name" value="Peripla_BP_I"/>
</dbReference>
<gene>
    <name evidence="5" type="ordered locus">Halha_1732</name>
</gene>
<evidence type="ECO:0000259" key="4">
    <source>
        <dbReference type="PROSITE" id="PS50932"/>
    </source>
</evidence>
<dbReference type="GO" id="GO:0003700">
    <property type="term" value="F:DNA-binding transcription factor activity"/>
    <property type="evidence" value="ECO:0007669"/>
    <property type="project" value="TreeGrafter"/>
</dbReference>
<keyword evidence="1" id="KW-0805">Transcription regulation</keyword>
<dbReference type="PROSITE" id="PS50932">
    <property type="entry name" value="HTH_LACI_2"/>
    <property type="match status" value="1"/>
</dbReference>
<keyword evidence="6" id="KW-1185">Reference proteome</keyword>
<dbReference type="Pfam" id="PF13377">
    <property type="entry name" value="Peripla_BP_3"/>
    <property type="match status" value="1"/>
</dbReference>
<dbReference type="PROSITE" id="PS00356">
    <property type="entry name" value="HTH_LACI_1"/>
    <property type="match status" value="1"/>
</dbReference>
<organism evidence="5 6">
    <name type="scientific">Halobacteroides halobius (strain ATCC 35273 / DSM 5150 / MD-1)</name>
    <dbReference type="NCBI Taxonomy" id="748449"/>
    <lineage>
        <taxon>Bacteria</taxon>
        <taxon>Bacillati</taxon>
        <taxon>Bacillota</taxon>
        <taxon>Clostridia</taxon>
        <taxon>Halanaerobiales</taxon>
        <taxon>Halobacteroidaceae</taxon>
        <taxon>Halobacteroides</taxon>
    </lineage>
</organism>
<dbReference type="PANTHER" id="PTHR30146">
    <property type="entry name" value="LACI-RELATED TRANSCRIPTIONAL REPRESSOR"/>
    <property type="match status" value="1"/>
</dbReference>
<dbReference type="Proteomes" id="UP000010880">
    <property type="component" value="Chromosome"/>
</dbReference>
<dbReference type="PANTHER" id="PTHR30146:SF109">
    <property type="entry name" value="HTH-TYPE TRANSCRIPTIONAL REGULATOR GALS"/>
    <property type="match status" value="1"/>
</dbReference>
<dbReference type="GO" id="GO:0000976">
    <property type="term" value="F:transcription cis-regulatory region binding"/>
    <property type="evidence" value="ECO:0007669"/>
    <property type="project" value="TreeGrafter"/>
</dbReference>
<dbReference type="InterPro" id="IPR010982">
    <property type="entry name" value="Lambda_DNA-bd_dom_sf"/>
</dbReference>
<reference evidence="6" key="1">
    <citation type="submission" date="2012-02" db="EMBL/GenBank/DDBJ databases">
        <title>The complete genome of Halobacteroides halobius DSM 5150.</title>
        <authorList>
            <person name="Lucas S."/>
            <person name="Copeland A."/>
            <person name="Lapidus A."/>
            <person name="Glavina del Rio T."/>
            <person name="Dalin E."/>
            <person name="Tice H."/>
            <person name="Bruce D."/>
            <person name="Goodwin L."/>
            <person name="Pitluck S."/>
            <person name="Peters L."/>
            <person name="Mikhailova N."/>
            <person name="Gu W."/>
            <person name="Kyrpides N."/>
            <person name="Mavromatis K."/>
            <person name="Ivanova N."/>
            <person name="Brettin T."/>
            <person name="Detter J.C."/>
            <person name="Han C."/>
            <person name="Larimer F."/>
            <person name="Land M."/>
            <person name="Hauser L."/>
            <person name="Markowitz V."/>
            <person name="Cheng J.-F."/>
            <person name="Hugenholtz P."/>
            <person name="Woyke T."/>
            <person name="Wu D."/>
            <person name="Tindall B."/>
            <person name="Pomrenke H."/>
            <person name="Brambilla E."/>
            <person name="Klenk H.-P."/>
            <person name="Eisen J.A."/>
        </authorList>
    </citation>
    <scope>NUCLEOTIDE SEQUENCE [LARGE SCALE GENOMIC DNA]</scope>
    <source>
        <strain evidence="6">ATCC 35273 / DSM 5150 / MD-1</strain>
    </source>
</reference>
<accession>L0KBA7</accession>
<keyword evidence="2" id="KW-0238">DNA-binding</keyword>